<feature type="compositionally biased region" description="Basic and acidic residues" evidence="1">
    <location>
        <begin position="15"/>
        <end position="26"/>
    </location>
</feature>
<feature type="compositionally biased region" description="Polar residues" evidence="1">
    <location>
        <begin position="1"/>
        <end position="10"/>
    </location>
</feature>
<dbReference type="AlphaFoldDB" id="A0A9Q1FCV8"/>
<sequence length="98" mass="10768">MTAISGQRGSALTALERRPAAFRESRGLAAPESLRGSAVISNPSRVRGRRASDRKPPELRPAAESPDEGGPRPVKRVTLRAVRRVVYRVVRRRFQAPA</sequence>
<protein>
    <submittedName>
        <fullName evidence="2">Uncharacterized protein</fullName>
    </submittedName>
</protein>
<evidence type="ECO:0000256" key="1">
    <source>
        <dbReference type="SAM" id="MobiDB-lite"/>
    </source>
</evidence>
<organism evidence="2 3">
    <name type="scientific">Synaphobranchus kaupii</name>
    <name type="common">Kaup's arrowtooth eel</name>
    <dbReference type="NCBI Taxonomy" id="118154"/>
    <lineage>
        <taxon>Eukaryota</taxon>
        <taxon>Metazoa</taxon>
        <taxon>Chordata</taxon>
        <taxon>Craniata</taxon>
        <taxon>Vertebrata</taxon>
        <taxon>Euteleostomi</taxon>
        <taxon>Actinopterygii</taxon>
        <taxon>Neopterygii</taxon>
        <taxon>Teleostei</taxon>
        <taxon>Anguilliformes</taxon>
        <taxon>Synaphobranchidae</taxon>
        <taxon>Synaphobranchus</taxon>
    </lineage>
</organism>
<keyword evidence="3" id="KW-1185">Reference proteome</keyword>
<reference evidence="2" key="1">
    <citation type="journal article" date="2023" name="Science">
        <title>Genome structures resolve the early diversification of teleost fishes.</title>
        <authorList>
            <person name="Parey E."/>
            <person name="Louis A."/>
            <person name="Montfort J."/>
            <person name="Bouchez O."/>
            <person name="Roques C."/>
            <person name="Iampietro C."/>
            <person name="Lluch J."/>
            <person name="Castinel A."/>
            <person name="Donnadieu C."/>
            <person name="Desvignes T."/>
            <person name="Floi Bucao C."/>
            <person name="Jouanno E."/>
            <person name="Wen M."/>
            <person name="Mejri S."/>
            <person name="Dirks R."/>
            <person name="Jansen H."/>
            <person name="Henkel C."/>
            <person name="Chen W.J."/>
            <person name="Zahm M."/>
            <person name="Cabau C."/>
            <person name="Klopp C."/>
            <person name="Thompson A.W."/>
            <person name="Robinson-Rechavi M."/>
            <person name="Braasch I."/>
            <person name="Lecointre G."/>
            <person name="Bobe J."/>
            <person name="Postlethwait J.H."/>
            <person name="Berthelot C."/>
            <person name="Roest Crollius H."/>
            <person name="Guiguen Y."/>
        </authorList>
    </citation>
    <scope>NUCLEOTIDE SEQUENCE</scope>
    <source>
        <strain evidence="2">WJC10195</strain>
    </source>
</reference>
<feature type="region of interest" description="Disordered" evidence="1">
    <location>
        <begin position="1"/>
        <end position="75"/>
    </location>
</feature>
<evidence type="ECO:0000313" key="3">
    <source>
        <dbReference type="Proteomes" id="UP001152622"/>
    </source>
</evidence>
<name>A0A9Q1FCV8_SYNKA</name>
<comment type="caution">
    <text evidence="2">The sequence shown here is derived from an EMBL/GenBank/DDBJ whole genome shotgun (WGS) entry which is preliminary data.</text>
</comment>
<proteinExistence type="predicted"/>
<dbReference type="Proteomes" id="UP001152622">
    <property type="component" value="Chromosome 6"/>
</dbReference>
<accession>A0A9Q1FCV8</accession>
<evidence type="ECO:0000313" key="2">
    <source>
        <dbReference type="EMBL" id="KAJ8356013.1"/>
    </source>
</evidence>
<dbReference type="EMBL" id="JAINUF010000006">
    <property type="protein sequence ID" value="KAJ8356013.1"/>
    <property type="molecule type" value="Genomic_DNA"/>
</dbReference>
<gene>
    <name evidence="2" type="ORF">SKAU_G00188070</name>
</gene>